<dbReference type="GO" id="GO:0004497">
    <property type="term" value="F:monooxygenase activity"/>
    <property type="evidence" value="ECO:0007669"/>
    <property type="project" value="UniProtKB-KW"/>
</dbReference>
<comment type="cofactor">
    <cofactor evidence="2">
        <name>heme</name>
        <dbReference type="ChEBI" id="CHEBI:30413"/>
    </cofactor>
</comment>
<keyword evidence="3" id="KW-0560">Oxidoreductase</keyword>
<reference evidence="4 5" key="1">
    <citation type="journal article" date="2018" name="PLoS Genet.">
        <title>Population sequencing reveals clonal diversity and ancestral inbreeding in the grapevine cultivar Chardonnay.</title>
        <authorList>
            <person name="Roach M.J."/>
            <person name="Johnson D.L."/>
            <person name="Bohlmann J."/>
            <person name="van Vuuren H.J."/>
            <person name="Jones S.J."/>
            <person name="Pretorius I.S."/>
            <person name="Schmidt S.A."/>
            <person name="Borneman A.R."/>
        </authorList>
    </citation>
    <scope>NUCLEOTIDE SEQUENCE [LARGE SCALE GENOMIC DNA]</scope>
    <source>
        <strain evidence="5">cv. Chardonnay</strain>
        <tissue evidence="4">Leaf</tissue>
    </source>
</reference>
<protein>
    <submittedName>
        <fullName evidence="4">Cytochrome P450 76C4</fullName>
    </submittedName>
</protein>
<dbReference type="GO" id="GO:0020037">
    <property type="term" value="F:heme binding"/>
    <property type="evidence" value="ECO:0007669"/>
    <property type="project" value="InterPro"/>
</dbReference>
<evidence type="ECO:0000256" key="2">
    <source>
        <dbReference type="PIRSR" id="PIRSR602401-1"/>
    </source>
</evidence>
<dbReference type="PROSITE" id="PS00086">
    <property type="entry name" value="CYTOCHROME_P450"/>
    <property type="match status" value="1"/>
</dbReference>
<dbReference type="PANTHER" id="PTHR47950:SF44">
    <property type="entry name" value="CYTOCHROME P450, FAMILY 76, SUBFAMILY C, POLYPEPTIDE 5-RELATED"/>
    <property type="match status" value="1"/>
</dbReference>
<sequence>MVKAQRELQEVLGKDGIVQESDISKLPYLQAIVKETFRLHPLAPLLVPYKAETDVKICGFTVPKNSQVLINAWDIGCDPSVWSNPNAFMPERFLGCDIDVKGRDFELIPFGAGRRICLALPLAHRMVHLILVSLLHSYAWKLDDGMKPEDMDMNEKLGFTLQKAQPLRAIPIEV</sequence>
<dbReference type="EMBL" id="QGNW01001445">
    <property type="protein sequence ID" value="RVW41120.1"/>
    <property type="molecule type" value="Genomic_DNA"/>
</dbReference>
<dbReference type="OrthoDB" id="6764281at2759"/>
<keyword evidence="2 3" id="KW-0349">Heme</keyword>
<evidence type="ECO:0000313" key="5">
    <source>
        <dbReference type="Proteomes" id="UP000288805"/>
    </source>
</evidence>
<evidence type="ECO:0000256" key="3">
    <source>
        <dbReference type="RuleBase" id="RU000461"/>
    </source>
</evidence>
<feature type="binding site" description="axial binding residue" evidence="2">
    <location>
        <position position="117"/>
    </location>
    <ligand>
        <name>heme</name>
        <dbReference type="ChEBI" id="CHEBI:30413"/>
    </ligand>
    <ligandPart>
        <name>Fe</name>
        <dbReference type="ChEBI" id="CHEBI:18248"/>
    </ligandPart>
</feature>
<organism evidence="4 5">
    <name type="scientific">Vitis vinifera</name>
    <name type="common">Grape</name>
    <dbReference type="NCBI Taxonomy" id="29760"/>
    <lineage>
        <taxon>Eukaryota</taxon>
        <taxon>Viridiplantae</taxon>
        <taxon>Streptophyta</taxon>
        <taxon>Embryophyta</taxon>
        <taxon>Tracheophyta</taxon>
        <taxon>Spermatophyta</taxon>
        <taxon>Magnoliopsida</taxon>
        <taxon>eudicotyledons</taxon>
        <taxon>Gunneridae</taxon>
        <taxon>Pentapetalae</taxon>
        <taxon>rosids</taxon>
        <taxon>Vitales</taxon>
        <taxon>Vitaceae</taxon>
        <taxon>Viteae</taxon>
        <taxon>Vitis</taxon>
    </lineage>
</organism>
<dbReference type="GO" id="GO:0016705">
    <property type="term" value="F:oxidoreductase activity, acting on paired donors, with incorporation or reduction of molecular oxygen"/>
    <property type="evidence" value="ECO:0007669"/>
    <property type="project" value="InterPro"/>
</dbReference>
<keyword evidence="3" id="KW-0503">Monooxygenase</keyword>
<dbReference type="SUPFAM" id="SSF48264">
    <property type="entry name" value="Cytochrome P450"/>
    <property type="match status" value="1"/>
</dbReference>
<keyword evidence="2 3" id="KW-0408">Iron</keyword>
<gene>
    <name evidence="4" type="primary">CYP76C4_4</name>
    <name evidence="4" type="ORF">CK203_069692</name>
</gene>
<dbReference type="InterPro" id="IPR002401">
    <property type="entry name" value="Cyt_P450_E_grp-I"/>
</dbReference>
<keyword evidence="2 3" id="KW-0479">Metal-binding</keyword>
<dbReference type="Gene3D" id="1.10.630.10">
    <property type="entry name" value="Cytochrome P450"/>
    <property type="match status" value="1"/>
</dbReference>
<evidence type="ECO:0000256" key="1">
    <source>
        <dbReference type="ARBA" id="ARBA00010617"/>
    </source>
</evidence>
<accession>A0A438E0C4</accession>
<dbReference type="GO" id="GO:0005506">
    <property type="term" value="F:iron ion binding"/>
    <property type="evidence" value="ECO:0007669"/>
    <property type="project" value="InterPro"/>
</dbReference>
<dbReference type="InterPro" id="IPR017972">
    <property type="entry name" value="Cyt_P450_CS"/>
</dbReference>
<name>A0A438E0C4_VITVI</name>
<dbReference type="AlphaFoldDB" id="A0A438E0C4"/>
<dbReference type="FunFam" id="1.10.630.10:FF:000138">
    <property type="entry name" value="Os10g0167200 protein"/>
    <property type="match status" value="1"/>
</dbReference>
<proteinExistence type="inferred from homology"/>
<evidence type="ECO:0000313" key="4">
    <source>
        <dbReference type="EMBL" id="RVW41120.1"/>
    </source>
</evidence>
<dbReference type="InterPro" id="IPR001128">
    <property type="entry name" value="Cyt_P450"/>
</dbReference>
<comment type="caution">
    <text evidence="4">The sequence shown here is derived from an EMBL/GenBank/DDBJ whole genome shotgun (WGS) entry which is preliminary data.</text>
</comment>
<dbReference type="Pfam" id="PF00067">
    <property type="entry name" value="p450"/>
    <property type="match status" value="1"/>
</dbReference>
<dbReference type="Proteomes" id="UP000288805">
    <property type="component" value="Unassembled WGS sequence"/>
</dbReference>
<comment type="similarity">
    <text evidence="1 3">Belongs to the cytochrome P450 family.</text>
</comment>
<dbReference type="InterPro" id="IPR036396">
    <property type="entry name" value="Cyt_P450_sf"/>
</dbReference>
<dbReference type="PRINTS" id="PR00463">
    <property type="entry name" value="EP450I"/>
</dbReference>
<dbReference type="PANTHER" id="PTHR47950">
    <property type="entry name" value="CYTOCHROME P450, FAMILY 76, SUBFAMILY C, POLYPEPTIDE 5-RELATED"/>
    <property type="match status" value="1"/>
</dbReference>